<sequence length="192" mass="19121">MFPRQVNRTAARLALLAAVGLAAAGCGSSAQPPPEVDWAGGVCAHLADSGAGLAVPTVDRTQPVRAKGQLVTFLTALSQRLGALRADLRKDGAPPVEGGAAALGTALAHLDKARTSVGDAVATLSKAEVTDQKSLKSALDAAGSSLKTVSAYKGPADDLRADPKLRKAFDDNPDCAEAVAAAGGGQGPSDGS</sequence>
<keyword evidence="1" id="KW-0732">Signal</keyword>
<gene>
    <name evidence="2" type="ORF">OHV25_07150</name>
</gene>
<dbReference type="PROSITE" id="PS51257">
    <property type="entry name" value="PROKAR_LIPOPROTEIN"/>
    <property type="match status" value="1"/>
</dbReference>
<dbReference type="EMBL" id="CP108253">
    <property type="protein sequence ID" value="WTU39365.1"/>
    <property type="molecule type" value="Genomic_DNA"/>
</dbReference>
<evidence type="ECO:0000313" key="2">
    <source>
        <dbReference type="EMBL" id="WTU39365.1"/>
    </source>
</evidence>
<evidence type="ECO:0000256" key="1">
    <source>
        <dbReference type="SAM" id="SignalP"/>
    </source>
</evidence>
<protein>
    <recommendedName>
        <fullName evidence="3">Lipoprotein</fullName>
    </recommendedName>
</protein>
<accession>A0AAU2GW37</accession>
<proteinExistence type="predicted"/>
<feature type="signal peptide" evidence="1">
    <location>
        <begin position="1"/>
        <end position="30"/>
    </location>
</feature>
<reference evidence="2" key="1">
    <citation type="submission" date="2022-10" db="EMBL/GenBank/DDBJ databases">
        <title>The complete genomes of actinobacterial strains from the NBC collection.</title>
        <authorList>
            <person name="Joergensen T.S."/>
            <person name="Alvarez Arevalo M."/>
            <person name="Sterndorff E.B."/>
            <person name="Faurdal D."/>
            <person name="Vuksanovic O."/>
            <person name="Mourched A.-S."/>
            <person name="Charusanti P."/>
            <person name="Shaw S."/>
            <person name="Blin K."/>
            <person name="Weber T."/>
        </authorList>
    </citation>
    <scope>NUCLEOTIDE SEQUENCE</scope>
    <source>
        <strain evidence="2">NBC_00060</strain>
    </source>
</reference>
<evidence type="ECO:0008006" key="3">
    <source>
        <dbReference type="Google" id="ProtNLM"/>
    </source>
</evidence>
<dbReference type="AlphaFoldDB" id="A0AAU2GW37"/>
<organism evidence="2">
    <name type="scientific">Streptomyces sp. NBC_00060</name>
    <dbReference type="NCBI Taxonomy" id="2975636"/>
    <lineage>
        <taxon>Bacteria</taxon>
        <taxon>Bacillati</taxon>
        <taxon>Actinomycetota</taxon>
        <taxon>Actinomycetes</taxon>
        <taxon>Kitasatosporales</taxon>
        <taxon>Streptomycetaceae</taxon>
        <taxon>Streptomyces</taxon>
    </lineage>
</organism>
<name>A0AAU2GW37_9ACTN</name>
<feature type="chain" id="PRO_5043816036" description="Lipoprotein" evidence="1">
    <location>
        <begin position="31"/>
        <end position="192"/>
    </location>
</feature>